<keyword evidence="4" id="KW-1185">Reference proteome</keyword>
<dbReference type="OrthoDB" id="7172369at2"/>
<sequence length="159" mass="18076">MKYAVFLLSFISIGLMANPSPADAFSMETTTCFGTCPAYRVDVFSDGVIVYRGDAHTKLVGTYRLPSNPDLFQRILRLLDENSFQKFRDDYGWVGEGEESPCSEEWTDHPSTVLSLQFASNIKTVHHYHGCKGFDREEELEALEKTLFELIDLRDYVGT</sequence>
<evidence type="ECO:0000313" key="4">
    <source>
        <dbReference type="Proteomes" id="UP000033664"/>
    </source>
</evidence>
<dbReference type="InterPro" id="IPR045497">
    <property type="entry name" value="DUF6438"/>
</dbReference>
<evidence type="ECO:0000256" key="1">
    <source>
        <dbReference type="SAM" id="SignalP"/>
    </source>
</evidence>
<reference evidence="3 4" key="1">
    <citation type="journal article" date="2015" name="BMC Genomics">
        <title>Genome mining reveals unlocked bioactive potential of marine Gram-negative bacteria.</title>
        <authorList>
            <person name="Machado H."/>
            <person name="Sonnenschein E.C."/>
            <person name="Melchiorsen J."/>
            <person name="Gram L."/>
        </authorList>
    </citation>
    <scope>NUCLEOTIDE SEQUENCE [LARGE SCALE GENOMIC DNA]</scope>
    <source>
        <strain evidence="3 4">S3137</strain>
    </source>
</reference>
<dbReference type="AlphaFoldDB" id="A0A0F4PZS6"/>
<feature type="signal peptide" evidence="1">
    <location>
        <begin position="1"/>
        <end position="17"/>
    </location>
</feature>
<comment type="caution">
    <text evidence="3">The sequence shown here is derived from an EMBL/GenBank/DDBJ whole genome shotgun (WGS) entry which is preliminary data.</text>
</comment>
<evidence type="ECO:0000313" key="3">
    <source>
        <dbReference type="EMBL" id="KJY99811.1"/>
    </source>
</evidence>
<dbReference type="PATRIC" id="fig|151081.8.peg.1141"/>
<dbReference type="Pfam" id="PF20033">
    <property type="entry name" value="DUF6438"/>
    <property type="match status" value="1"/>
</dbReference>
<dbReference type="GeneID" id="58228681"/>
<feature type="domain" description="DUF6438" evidence="2">
    <location>
        <begin position="24"/>
        <end position="150"/>
    </location>
</feature>
<gene>
    <name evidence="3" type="ORF">TW72_09280</name>
</gene>
<protein>
    <recommendedName>
        <fullName evidence="2">DUF6438 domain-containing protein</fullName>
    </recommendedName>
</protein>
<dbReference type="Proteomes" id="UP000033664">
    <property type="component" value="Unassembled WGS sequence"/>
</dbReference>
<dbReference type="RefSeq" id="WP_045978822.1">
    <property type="nucleotide sequence ID" value="NZ_CP023396.1"/>
</dbReference>
<keyword evidence="1" id="KW-0732">Signal</keyword>
<dbReference type="EMBL" id="JXXZ01000007">
    <property type="protein sequence ID" value="KJY99811.1"/>
    <property type="molecule type" value="Genomic_DNA"/>
</dbReference>
<organism evidence="3 4">
    <name type="scientific">Pseudoalteromonas ruthenica</name>
    <dbReference type="NCBI Taxonomy" id="151081"/>
    <lineage>
        <taxon>Bacteria</taxon>
        <taxon>Pseudomonadati</taxon>
        <taxon>Pseudomonadota</taxon>
        <taxon>Gammaproteobacteria</taxon>
        <taxon>Alteromonadales</taxon>
        <taxon>Pseudoalteromonadaceae</taxon>
        <taxon>Pseudoalteromonas</taxon>
    </lineage>
</organism>
<name>A0A0F4PZS6_9GAMM</name>
<accession>A0A0F4PZS6</accession>
<proteinExistence type="predicted"/>
<evidence type="ECO:0000259" key="2">
    <source>
        <dbReference type="Pfam" id="PF20033"/>
    </source>
</evidence>
<feature type="chain" id="PRO_5002475064" description="DUF6438 domain-containing protein" evidence="1">
    <location>
        <begin position="18"/>
        <end position="159"/>
    </location>
</feature>